<dbReference type="SUPFAM" id="SSF57716">
    <property type="entry name" value="Glucocorticoid receptor-like (DNA-binding domain)"/>
    <property type="match status" value="1"/>
</dbReference>
<dbReference type="GO" id="GO:0000978">
    <property type="term" value="F:RNA polymerase II cis-regulatory region sequence-specific DNA binding"/>
    <property type="evidence" value="ECO:0007669"/>
    <property type="project" value="TreeGrafter"/>
</dbReference>
<dbReference type="PANTHER" id="PTHR24390">
    <property type="entry name" value="ZINC FINGER PROTEIN"/>
    <property type="match status" value="1"/>
</dbReference>
<dbReference type="EnsemblMetazoa" id="AATE007013-RA">
    <property type="protein sequence ID" value="AATE007013-PA.1"/>
    <property type="gene ID" value="AATE007013"/>
</dbReference>
<dbReference type="InterPro" id="IPR013087">
    <property type="entry name" value="Znf_C2H2_type"/>
</dbReference>
<accession>A0A182IWT8</accession>
<evidence type="ECO:0000256" key="3">
    <source>
        <dbReference type="ARBA" id="ARBA00022737"/>
    </source>
</evidence>
<comment type="subcellular location">
    <subcellularLocation>
        <location evidence="1">Nucleus</location>
    </subcellularLocation>
</comment>
<evidence type="ECO:0000256" key="1">
    <source>
        <dbReference type="ARBA" id="ARBA00004123"/>
    </source>
</evidence>
<dbReference type="SMART" id="SM00355">
    <property type="entry name" value="ZnF_C2H2"/>
    <property type="match status" value="19"/>
</dbReference>
<dbReference type="GO" id="GO:0040029">
    <property type="term" value="P:epigenetic regulation of gene expression"/>
    <property type="evidence" value="ECO:0007669"/>
    <property type="project" value="UniProtKB-ARBA"/>
</dbReference>
<evidence type="ECO:0000256" key="6">
    <source>
        <dbReference type="ARBA" id="ARBA00023015"/>
    </source>
</evidence>
<dbReference type="GO" id="GO:0006357">
    <property type="term" value="P:regulation of transcription by RNA polymerase II"/>
    <property type="evidence" value="ECO:0007669"/>
    <property type="project" value="TreeGrafter"/>
</dbReference>
<dbReference type="Pfam" id="PF00096">
    <property type="entry name" value="zf-C2H2"/>
    <property type="match status" value="4"/>
</dbReference>
<keyword evidence="6" id="KW-0805">Transcription regulation</keyword>
<feature type="region of interest" description="Disordered" evidence="10">
    <location>
        <begin position="150"/>
        <end position="171"/>
    </location>
</feature>
<dbReference type="FunFam" id="3.30.160.60:FF:000446">
    <property type="entry name" value="Zinc finger protein"/>
    <property type="match status" value="1"/>
</dbReference>
<evidence type="ECO:0000256" key="9">
    <source>
        <dbReference type="ARBA" id="ARBA00023242"/>
    </source>
</evidence>
<evidence type="ECO:0000256" key="8">
    <source>
        <dbReference type="ARBA" id="ARBA00023163"/>
    </source>
</evidence>
<evidence type="ECO:0000256" key="7">
    <source>
        <dbReference type="ARBA" id="ARBA00023125"/>
    </source>
</evidence>
<evidence type="ECO:0000256" key="5">
    <source>
        <dbReference type="ARBA" id="ARBA00022833"/>
    </source>
</evidence>
<dbReference type="SUPFAM" id="SSF57667">
    <property type="entry name" value="beta-beta-alpha zinc fingers"/>
    <property type="match status" value="8"/>
</dbReference>
<dbReference type="InterPro" id="IPR012934">
    <property type="entry name" value="Znf_AD"/>
</dbReference>
<dbReference type="FunFam" id="3.30.160.60:FF:000065">
    <property type="entry name" value="B-cell CLL/lymphoma 6, member B"/>
    <property type="match status" value="1"/>
</dbReference>
<keyword evidence="5" id="KW-0862">Zinc</keyword>
<dbReference type="STRING" id="41427.A0A182IWT8"/>
<reference evidence="11" key="1">
    <citation type="submission" date="2022-08" db="UniProtKB">
        <authorList>
            <consortium name="EnsemblMetazoa"/>
        </authorList>
    </citation>
    <scope>IDENTIFICATION</scope>
    <source>
        <strain evidence="11">EBRO</strain>
    </source>
</reference>
<dbReference type="PROSITE" id="PS50157">
    <property type="entry name" value="ZINC_FINGER_C2H2_2"/>
    <property type="match status" value="16"/>
</dbReference>
<dbReference type="GO" id="GO:0003682">
    <property type="term" value="F:chromatin binding"/>
    <property type="evidence" value="ECO:0007669"/>
    <property type="project" value="UniProtKB-ARBA"/>
</dbReference>
<dbReference type="FunFam" id="3.30.160.60:FF:000322">
    <property type="entry name" value="GDNF-inducible zinc finger protein 1"/>
    <property type="match status" value="1"/>
</dbReference>
<dbReference type="SMART" id="SM00868">
    <property type="entry name" value="zf-AD"/>
    <property type="match status" value="1"/>
</dbReference>
<keyword evidence="4" id="KW-0863">Zinc-finger</keyword>
<organism evidence="11">
    <name type="scientific">Anopheles atroparvus</name>
    <name type="common">European mosquito</name>
    <dbReference type="NCBI Taxonomy" id="41427"/>
    <lineage>
        <taxon>Eukaryota</taxon>
        <taxon>Metazoa</taxon>
        <taxon>Ecdysozoa</taxon>
        <taxon>Arthropoda</taxon>
        <taxon>Hexapoda</taxon>
        <taxon>Insecta</taxon>
        <taxon>Pterygota</taxon>
        <taxon>Neoptera</taxon>
        <taxon>Endopterygota</taxon>
        <taxon>Diptera</taxon>
        <taxon>Nematocera</taxon>
        <taxon>Culicoidea</taxon>
        <taxon>Culicidae</taxon>
        <taxon>Anophelinae</taxon>
        <taxon>Anopheles</taxon>
    </lineage>
</organism>
<keyword evidence="9" id="KW-0539">Nucleus</keyword>
<dbReference type="FunFam" id="3.30.160.60:FF:000690">
    <property type="entry name" value="Zinc finger protein 354C"/>
    <property type="match status" value="1"/>
</dbReference>
<dbReference type="PANTHER" id="PTHR24390:SF244">
    <property type="entry name" value="LD33778P-RELATED"/>
    <property type="match status" value="1"/>
</dbReference>
<dbReference type="Pfam" id="PF12874">
    <property type="entry name" value="zf-met"/>
    <property type="match status" value="1"/>
</dbReference>
<evidence type="ECO:0000256" key="10">
    <source>
        <dbReference type="SAM" id="MobiDB-lite"/>
    </source>
</evidence>
<dbReference type="Pfam" id="PF07776">
    <property type="entry name" value="zf-AD"/>
    <property type="match status" value="1"/>
</dbReference>
<dbReference type="Gene3D" id="3.40.1800.20">
    <property type="match status" value="1"/>
</dbReference>
<dbReference type="Gene3D" id="3.30.160.60">
    <property type="entry name" value="Classic Zinc Finger"/>
    <property type="match status" value="13"/>
</dbReference>
<proteinExistence type="predicted"/>
<dbReference type="VEuPathDB" id="VectorBase:AATE007013"/>
<dbReference type="GO" id="GO:0000785">
    <property type="term" value="C:chromatin"/>
    <property type="evidence" value="ECO:0007669"/>
    <property type="project" value="UniProtKB-ARBA"/>
</dbReference>
<sequence>MNVCRACTLNLPNDDMVSLFSPLPDSVSMAQVLINCADVKIVEGEKLPTMLCRECAETIKEIHQFVRKVQESDRQLRKAQVKEFSQPVRTDSEDDANLDHGKESDDESQAASVYFVLDGHADDQFVQQFDDATALEEIYVSECRSQASSLTKATSNSDDSSEEDMNDSEDRCNLDVPVQRLKIKEQFVCCGCLKTFNTESEIRSHSMQTHATKRRVMNSAKNHICGTCYKRYLTLNALQQHVKKMSQVKHIYECLHCRKRYTESSKAKQHALERHTKSTTRPKICCAQACGKSFENEELLLRHSHSVHRINKIEFSLPDSQKKPIECYVCFKRFETEVSLLRHQQRIYKPLFYQCVACGLKFRGSEALAIHERSHRNEKPFRCETCHKTFASKTILKTHQLTHSDERPFICETCGCGFRRKYNLQVHVLSHTDTQPFPCDLCPARFKAKTHLNYHMRTHTGEKPYRCRHCEKTFADHTNRGRHEMSHTGIKPYECSQCSKTFTRKWILVKHEAKHSDVGFDGMDDFSQNMYALGANSMMMEESSEDKLLLQTALLPTTGQEQILPEGFLEILNSTAHPQGPEDAPKSCCGCELSFQTEIALQEHSLAAHYSNRVICNAKPYECSICYKRFTDESSLILHGNTRSLCHRCRFCEKRFNDRKQLQFHEKYHRRKYVTKDETHLCDFCGRSFRFRSSLKAHAQLHTIDATDRLYKCSQCERRFLRRTHLRSHEISHSDETPFGCGLCSLKFKRKQHLTAHLKIHEGNDKAYKCRHCGVSFMHQSTRAYHEVSKHTGNYPFSCNLCGRNFFRKPLYDKHIARHNPA</sequence>
<dbReference type="GO" id="GO:0003700">
    <property type="term" value="F:DNA-binding transcription factor activity"/>
    <property type="evidence" value="ECO:0007669"/>
    <property type="project" value="TreeGrafter"/>
</dbReference>
<dbReference type="GO" id="GO:0005634">
    <property type="term" value="C:nucleus"/>
    <property type="evidence" value="ECO:0007669"/>
    <property type="project" value="UniProtKB-SubCell"/>
</dbReference>
<name>A0A182IWT8_ANOAO</name>
<dbReference type="PROSITE" id="PS00028">
    <property type="entry name" value="ZINC_FINGER_C2H2_1"/>
    <property type="match status" value="15"/>
</dbReference>
<keyword evidence="3" id="KW-0677">Repeat</keyword>
<evidence type="ECO:0008006" key="12">
    <source>
        <dbReference type="Google" id="ProtNLM"/>
    </source>
</evidence>
<dbReference type="GO" id="GO:0008270">
    <property type="term" value="F:zinc ion binding"/>
    <property type="evidence" value="ECO:0007669"/>
    <property type="project" value="UniProtKB-UniRule"/>
</dbReference>
<evidence type="ECO:0000256" key="4">
    <source>
        <dbReference type="ARBA" id="ARBA00022771"/>
    </source>
</evidence>
<dbReference type="FunFam" id="3.30.160.60:FF:002343">
    <property type="entry name" value="Zinc finger protein 33A"/>
    <property type="match status" value="1"/>
</dbReference>
<dbReference type="AlphaFoldDB" id="A0A182IWT8"/>
<feature type="region of interest" description="Disordered" evidence="10">
    <location>
        <begin position="78"/>
        <end position="107"/>
    </location>
</feature>
<dbReference type="InterPro" id="IPR036236">
    <property type="entry name" value="Znf_C2H2_sf"/>
</dbReference>
<keyword evidence="8" id="KW-0804">Transcription</keyword>
<evidence type="ECO:0000313" key="11">
    <source>
        <dbReference type="EnsemblMetazoa" id="AATE007013-PA.1"/>
    </source>
</evidence>
<protein>
    <recommendedName>
        <fullName evidence="12">Protein krueppel</fullName>
    </recommendedName>
</protein>
<keyword evidence="7" id="KW-0238">DNA-binding</keyword>
<dbReference type="PROSITE" id="PS51915">
    <property type="entry name" value="ZAD"/>
    <property type="match status" value="1"/>
</dbReference>
<evidence type="ECO:0000256" key="2">
    <source>
        <dbReference type="ARBA" id="ARBA00022723"/>
    </source>
</evidence>
<keyword evidence="2" id="KW-0479">Metal-binding</keyword>